<sequence>MTKRTSSQLTIEAISPYFSQSIQTASKKLGVCCTLLKKICRKYGINRWPYRKIQSIERSIQQTKERLEFLEQVVIEEQNGNAYNEMLKLRNELVELERKKDSLLHPHKALVNPYSLEPNYMVSLDANSNTIKSPLWTYLPTQETAKPSAAAQDMDYSNVLPLSPVFSLDSLEPEYSLQSSSCDSYLPTASSSSCRLSKLDERFEDYERFKYPLEITSEVTAYSEAESPMKTQRLTTTKNTESQADSSSQLPWKMKWFKDNTITTTSNNNSSTSNSSNSGAGSGRIQGSWSRQEMSPLEKMSSVGMPRSFSHSSVTDEDHLLANRFQRQSSSSTERDRVWNRMEDFGYLTRTMDSENVTSSVKPLNGMEDRTMYKSFSDDMILSNVTSVDDMSTIDENISYQYKTPPKLERLGANNLCQDSLSMRTTLVNAIRRVEQLEQENKQLRSKLRRLLGDLQETTREERCNFYTGLPSR</sequence>
<protein>
    <recommendedName>
        <fullName evidence="9">RWP-RK domain-containing protein</fullName>
    </recommendedName>
</protein>
<evidence type="ECO:0000256" key="5">
    <source>
        <dbReference type="ARBA" id="ARBA00023163"/>
    </source>
</evidence>
<feature type="coiled-coil region" evidence="7">
    <location>
        <begin position="427"/>
        <end position="461"/>
    </location>
</feature>
<keyword evidence="3 7" id="KW-0175">Coiled coil</keyword>
<dbReference type="GO" id="GO:0003677">
    <property type="term" value="F:DNA binding"/>
    <property type="evidence" value="ECO:0007669"/>
    <property type="project" value="UniProtKB-KW"/>
</dbReference>
<gene>
    <name evidence="10" type="ORF">GAYE_SCF56G6388</name>
</gene>
<comment type="caution">
    <text evidence="10">The sequence shown here is derived from an EMBL/GenBank/DDBJ whole genome shotgun (WGS) entry which is preliminary data.</text>
</comment>
<reference evidence="10 11" key="1">
    <citation type="submission" date="2022-07" db="EMBL/GenBank/DDBJ databases">
        <title>Genome-wide signatures of adaptation to extreme environments.</title>
        <authorList>
            <person name="Cho C.H."/>
            <person name="Yoon H.S."/>
        </authorList>
    </citation>
    <scope>NUCLEOTIDE SEQUENCE [LARGE SCALE GENOMIC DNA]</scope>
    <source>
        <strain evidence="10 11">108.79 E11</strain>
    </source>
</reference>
<accession>A0AAV9ILN6</accession>
<evidence type="ECO:0000256" key="1">
    <source>
        <dbReference type="ARBA" id="ARBA00004049"/>
    </source>
</evidence>
<dbReference type="PANTHER" id="PTHR46373:SF2">
    <property type="entry name" value="RWP-RK DOMAIN-CONTAINING PROTEIN"/>
    <property type="match status" value="1"/>
</dbReference>
<name>A0AAV9ILN6_9RHOD</name>
<keyword evidence="2" id="KW-0805">Transcription regulation</keyword>
<evidence type="ECO:0000256" key="4">
    <source>
        <dbReference type="ARBA" id="ARBA00023125"/>
    </source>
</evidence>
<dbReference type="AlphaFoldDB" id="A0AAV9ILN6"/>
<keyword evidence="6" id="KW-0539">Nucleus</keyword>
<evidence type="ECO:0000256" key="7">
    <source>
        <dbReference type="SAM" id="Coils"/>
    </source>
</evidence>
<keyword evidence="5" id="KW-0804">Transcription</keyword>
<feature type="region of interest" description="Disordered" evidence="8">
    <location>
        <begin position="222"/>
        <end position="248"/>
    </location>
</feature>
<dbReference type="InterPro" id="IPR044607">
    <property type="entry name" value="RKD-like"/>
</dbReference>
<evidence type="ECO:0000259" key="9">
    <source>
        <dbReference type="PROSITE" id="PS51519"/>
    </source>
</evidence>
<dbReference type="GO" id="GO:0003700">
    <property type="term" value="F:DNA-binding transcription factor activity"/>
    <property type="evidence" value="ECO:0007669"/>
    <property type="project" value="InterPro"/>
</dbReference>
<dbReference type="PANTHER" id="PTHR46373">
    <property type="entry name" value="PROTEIN RKD4"/>
    <property type="match status" value="1"/>
</dbReference>
<evidence type="ECO:0000256" key="8">
    <source>
        <dbReference type="SAM" id="MobiDB-lite"/>
    </source>
</evidence>
<feature type="coiled-coil region" evidence="7">
    <location>
        <begin position="53"/>
        <end position="99"/>
    </location>
</feature>
<keyword evidence="4" id="KW-0238">DNA-binding</keyword>
<evidence type="ECO:0000256" key="3">
    <source>
        <dbReference type="ARBA" id="ARBA00023054"/>
    </source>
</evidence>
<proteinExistence type="predicted"/>
<comment type="function">
    <text evidence="1">Putative transcription factor.</text>
</comment>
<feature type="region of interest" description="Disordered" evidence="8">
    <location>
        <begin position="263"/>
        <end position="315"/>
    </location>
</feature>
<feature type="compositionally biased region" description="Polar residues" evidence="8">
    <location>
        <begin position="229"/>
        <end position="248"/>
    </location>
</feature>
<dbReference type="InterPro" id="IPR003035">
    <property type="entry name" value="RWP-RK_dom"/>
</dbReference>
<dbReference type="Pfam" id="PF02042">
    <property type="entry name" value="RWP-RK"/>
    <property type="match status" value="1"/>
</dbReference>
<feature type="compositionally biased region" description="Low complexity" evidence="8">
    <location>
        <begin position="263"/>
        <end position="278"/>
    </location>
</feature>
<evidence type="ECO:0000256" key="6">
    <source>
        <dbReference type="ARBA" id="ARBA00023242"/>
    </source>
</evidence>
<evidence type="ECO:0000256" key="2">
    <source>
        <dbReference type="ARBA" id="ARBA00023015"/>
    </source>
</evidence>
<organism evidence="10 11">
    <name type="scientific">Galdieria yellowstonensis</name>
    <dbReference type="NCBI Taxonomy" id="3028027"/>
    <lineage>
        <taxon>Eukaryota</taxon>
        <taxon>Rhodophyta</taxon>
        <taxon>Bangiophyceae</taxon>
        <taxon>Galdieriales</taxon>
        <taxon>Galdieriaceae</taxon>
        <taxon>Galdieria</taxon>
    </lineage>
</organism>
<dbReference type="EMBL" id="JANCYU010000064">
    <property type="protein sequence ID" value="KAK4528445.1"/>
    <property type="molecule type" value="Genomic_DNA"/>
</dbReference>
<evidence type="ECO:0000313" key="11">
    <source>
        <dbReference type="Proteomes" id="UP001300502"/>
    </source>
</evidence>
<feature type="domain" description="RWP-RK" evidence="9">
    <location>
        <begin position="1"/>
        <end position="77"/>
    </location>
</feature>
<dbReference type="Proteomes" id="UP001300502">
    <property type="component" value="Unassembled WGS sequence"/>
</dbReference>
<evidence type="ECO:0000313" key="10">
    <source>
        <dbReference type="EMBL" id="KAK4528445.1"/>
    </source>
</evidence>
<dbReference type="PROSITE" id="PS51519">
    <property type="entry name" value="RWP_RK"/>
    <property type="match status" value="1"/>
</dbReference>
<keyword evidence="11" id="KW-1185">Reference proteome</keyword>